<proteinExistence type="predicted"/>
<dbReference type="RefSeq" id="WP_134114570.1">
    <property type="nucleotide sequence ID" value="NZ_SOEG01000002.1"/>
</dbReference>
<dbReference type="EMBL" id="SOEG01000002">
    <property type="protein sequence ID" value="TDX58970.1"/>
    <property type="molecule type" value="Genomic_DNA"/>
</dbReference>
<comment type="caution">
    <text evidence="1">The sequence shown here is derived from an EMBL/GenBank/DDBJ whole genome shotgun (WGS) entry which is preliminary data.</text>
</comment>
<dbReference type="AlphaFoldDB" id="A0A4R8HFU0"/>
<keyword evidence="2" id="KW-1185">Reference proteome</keyword>
<evidence type="ECO:0000313" key="2">
    <source>
        <dbReference type="Proteomes" id="UP000295832"/>
    </source>
</evidence>
<accession>A0A4R8HFU0</accession>
<organism evidence="1 2">
    <name type="scientific">Orenia marismortui</name>
    <dbReference type="NCBI Taxonomy" id="46469"/>
    <lineage>
        <taxon>Bacteria</taxon>
        <taxon>Bacillati</taxon>
        <taxon>Bacillota</taxon>
        <taxon>Clostridia</taxon>
        <taxon>Halanaerobiales</taxon>
        <taxon>Halobacteroidaceae</taxon>
        <taxon>Orenia</taxon>
    </lineage>
</organism>
<name>A0A4R8HFU0_9FIRM</name>
<sequence>MNRRKSSKQITLLLILVIISLVFTGCIAEKKIIKEKEANEKVAKVHQEALDYLKNTYNEEFIIKDTRYIRNTKVWELTAAPKSDQELEFIVRTGGTFGNQFLANYSRLKLTYQSKEYYKPILKYIFGKKIYFYSNTGTYAKFKDNKIPTFEELLEYSSEETLVNIFIYIFEDVITDKEKKEEFLSNVMELLEYLRGQDLKWATIQVNIYDEEFFRDKDIDLILKETKFFHTGSTKLKYNALEYKSYEVYGLRIDDIEFFEIKTLKDLEGELYKTDKKFLRE</sequence>
<evidence type="ECO:0008006" key="3">
    <source>
        <dbReference type="Google" id="ProtNLM"/>
    </source>
</evidence>
<protein>
    <recommendedName>
        <fullName evidence="3">Lipoprotein</fullName>
    </recommendedName>
</protein>
<dbReference type="PROSITE" id="PS51257">
    <property type="entry name" value="PROKAR_LIPOPROTEIN"/>
    <property type="match status" value="1"/>
</dbReference>
<dbReference type="STRING" id="926561.GCA_000379025_01972"/>
<gene>
    <name evidence="1" type="ORF">C7959_102108</name>
</gene>
<evidence type="ECO:0000313" key="1">
    <source>
        <dbReference type="EMBL" id="TDX58970.1"/>
    </source>
</evidence>
<dbReference type="Proteomes" id="UP000295832">
    <property type="component" value="Unassembled WGS sequence"/>
</dbReference>
<reference evidence="1 2" key="1">
    <citation type="submission" date="2019-03" db="EMBL/GenBank/DDBJ databases">
        <title>Subsurface microbial communities from deep shales in Ohio and West Virginia, USA.</title>
        <authorList>
            <person name="Wrighton K."/>
        </authorList>
    </citation>
    <scope>NUCLEOTIDE SEQUENCE [LARGE SCALE GENOMIC DNA]</scope>
    <source>
        <strain evidence="1 2">MSL 6dP</strain>
    </source>
</reference>